<protein>
    <recommendedName>
        <fullName evidence="1">Reverse transcriptase domain-containing protein</fullName>
    </recommendedName>
</protein>
<name>A0A438H3I1_VITVI</name>
<sequence length="201" mass="22580">MQDAEDYLGNEGSEGLKRNAKVNQKESAFASVNAHRIGNLISSLKVNGIKIEEEEELNGGIATSFKSVFENPQVKRPDLEVDLFKDGDKAPRPDAFSLAFWNSWPIVEGRDGRYKDFRPISLMGSLYKLLAKIIANKLKRIVGKVVLEYQNAFVRSRQILDAVPIASEVIDSRKRSSSAGLVCNLDIKKAYDHVDWNFSYL</sequence>
<proteinExistence type="predicted"/>
<feature type="domain" description="Reverse transcriptase" evidence="1">
    <location>
        <begin position="115"/>
        <end position="198"/>
    </location>
</feature>
<evidence type="ECO:0000313" key="3">
    <source>
        <dbReference type="Proteomes" id="UP000288805"/>
    </source>
</evidence>
<dbReference type="EMBL" id="QGNW01000289">
    <property type="protein sequence ID" value="RVW78857.1"/>
    <property type="molecule type" value="Genomic_DNA"/>
</dbReference>
<gene>
    <name evidence="2" type="ORF">CK203_043169</name>
</gene>
<dbReference type="InterPro" id="IPR052343">
    <property type="entry name" value="Retrotransposon-Effector_Assoc"/>
</dbReference>
<dbReference type="InterPro" id="IPR000477">
    <property type="entry name" value="RT_dom"/>
</dbReference>
<dbReference type="PANTHER" id="PTHR46890:SF1">
    <property type="entry name" value="REVERSE TRANSCRIPTASE DOMAIN-CONTAINING PROTEIN"/>
    <property type="match status" value="1"/>
</dbReference>
<dbReference type="AlphaFoldDB" id="A0A438H3I1"/>
<accession>A0A438H3I1</accession>
<evidence type="ECO:0000313" key="2">
    <source>
        <dbReference type="EMBL" id="RVW78857.1"/>
    </source>
</evidence>
<reference evidence="2 3" key="1">
    <citation type="journal article" date="2018" name="PLoS Genet.">
        <title>Population sequencing reveals clonal diversity and ancestral inbreeding in the grapevine cultivar Chardonnay.</title>
        <authorList>
            <person name="Roach M.J."/>
            <person name="Johnson D.L."/>
            <person name="Bohlmann J."/>
            <person name="van Vuuren H.J."/>
            <person name="Jones S.J."/>
            <person name="Pretorius I.S."/>
            <person name="Schmidt S.A."/>
            <person name="Borneman A.R."/>
        </authorList>
    </citation>
    <scope>NUCLEOTIDE SEQUENCE [LARGE SCALE GENOMIC DNA]</scope>
    <source>
        <strain evidence="3">cv. Chardonnay</strain>
        <tissue evidence="2">Leaf</tissue>
    </source>
</reference>
<organism evidence="2 3">
    <name type="scientific">Vitis vinifera</name>
    <name type="common">Grape</name>
    <dbReference type="NCBI Taxonomy" id="29760"/>
    <lineage>
        <taxon>Eukaryota</taxon>
        <taxon>Viridiplantae</taxon>
        <taxon>Streptophyta</taxon>
        <taxon>Embryophyta</taxon>
        <taxon>Tracheophyta</taxon>
        <taxon>Spermatophyta</taxon>
        <taxon>Magnoliopsida</taxon>
        <taxon>eudicotyledons</taxon>
        <taxon>Gunneridae</taxon>
        <taxon>Pentapetalae</taxon>
        <taxon>rosids</taxon>
        <taxon>Vitales</taxon>
        <taxon>Vitaceae</taxon>
        <taxon>Viteae</taxon>
        <taxon>Vitis</taxon>
    </lineage>
</organism>
<comment type="caution">
    <text evidence="2">The sequence shown here is derived from an EMBL/GenBank/DDBJ whole genome shotgun (WGS) entry which is preliminary data.</text>
</comment>
<dbReference type="PANTHER" id="PTHR46890">
    <property type="entry name" value="NON-LTR RETROLELEMENT REVERSE TRANSCRIPTASE-LIKE PROTEIN-RELATED"/>
    <property type="match status" value="1"/>
</dbReference>
<dbReference type="Proteomes" id="UP000288805">
    <property type="component" value="Unassembled WGS sequence"/>
</dbReference>
<evidence type="ECO:0000259" key="1">
    <source>
        <dbReference type="Pfam" id="PF00078"/>
    </source>
</evidence>
<dbReference type="Pfam" id="PF00078">
    <property type="entry name" value="RVT_1"/>
    <property type="match status" value="1"/>
</dbReference>